<dbReference type="eggNOG" id="ENOG5032S7P">
    <property type="taxonomic scope" value="Bacteria"/>
</dbReference>
<feature type="compositionally biased region" description="Basic and acidic residues" evidence="1">
    <location>
        <begin position="294"/>
        <end position="307"/>
    </location>
</feature>
<evidence type="ECO:0000256" key="1">
    <source>
        <dbReference type="SAM" id="MobiDB-lite"/>
    </source>
</evidence>
<dbReference type="Proteomes" id="UP000009159">
    <property type="component" value="Chromosome"/>
</dbReference>
<feature type="compositionally biased region" description="Low complexity" evidence="1">
    <location>
        <begin position="266"/>
        <end position="277"/>
    </location>
</feature>
<name>A1TH64_MYCVP</name>
<feature type="compositionally biased region" description="Basic residues" evidence="1">
    <location>
        <begin position="278"/>
        <end position="293"/>
    </location>
</feature>
<accession>A1TH64</accession>
<keyword evidence="3" id="KW-1185">Reference proteome</keyword>
<evidence type="ECO:0000313" key="2">
    <source>
        <dbReference type="EMBL" id="ABM16514.1"/>
    </source>
</evidence>
<feature type="region of interest" description="Disordered" evidence="1">
    <location>
        <begin position="160"/>
        <end position="185"/>
    </location>
</feature>
<reference evidence="2" key="1">
    <citation type="submission" date="2006-12" db="EMBL/GenBank/DDBJ databases">
        <title>Complete sequence of Mycobacterium vanbaalenii PYR-1.</title>
        <authorList>
            <consortium name="US DOE Joint Genome Institute"/>
            <person name="Copeland A."/>
            <person name="Lucas S."/>
            <person name="Lapidus A."/>
            <person name="Barry K."/>
            <person name="Detter J.C."/>
            <person name="Glavina del Rio T."/>
            <person name="Hammon N."/>
            <person name="Israni S."/>
            <person name="Dalin E."/>
            <person name="Tice H."/>
            <person name="Pitluck S."/>
            <person name="Singan V."/>
            <person name="Schmutz J."/>
            <person name="Larimer F."/>
            <person name="Land M."/>
            <person name="Hauser L."/>
            <person name="Kyrpides N."/>
            <person name="Anderson I.J."/>
            <person name="Miller C."/>
            <person name="Richardson P."/>
        </authorList>
    </citation>
    <scope>NUCLEOTIDE SEQUENCE [LARGE SCALE GENOMIC DNA]</scope>
    <source>
        <strain evidence="2">PYR-1</strain>
    </source>
</reference>
<dbReference type="EMBL" id="CP000511">
    <property type="protein sequence ID" value="ABM16514.1"/>
    <property type="molecule type" value="Genomic_DNA"/>
</dbReference>
<dbReference type="STRING" id="350058.Mvan_5749"/>
<dbReference type="KEGG" id="mva:Mvan_5749"/>
<feature type="region of interest" description="Disordered" evidence="1">
    <location>
        <begin position="224"/>
        <end position="312"/>
    </location>
</feature>
<gene>
    <name evidence="2" type="ordered locus">Mvan_5749</name>
</gene>
<evidence type="ECO:0000313" key="3">
    <source>
        <dbReference type="Proteomes" id="UP000009159"/>
    </source>
</evidence>
<dbReference type="HOGENOM" id="CLU_061970_1_0_11"/>
<organism evidence="2 3">
    <name type="scientific">Mycolicibacterium vanbaalenii (strain DSM 7251 / JCM 13017 / BCRC 16820 / KCTC 9966 / NRRL B-24157 / PYR-1)</name>
    <name type="common">Mycobacterium vanbaalenii</name>
    <dbReference type="NCBI Taxonomy" id="350058"/>
    <lineage>
        <taxon>Bacteria</taxon>
        <taxon>Bacillati</taxon>
        <taxon>Actinomycetota</taxon>
        <taxon>Actinomycetes</taxon>
        <taxon>Mycobacteriales</taxon>
        <taxon>Mycobacteriaceae</taxon>
        <taxon>Mycolicibacterium</taxon>
    </lineage>
</organism>
<dbReference type="AlphaFoldDB" id="A1TH64"/>
<protein>
    <submittedName>
        <fullName evidence="2">Uncharacterized protein</fullName>
    </submittedName>
</protein>
<sequence>MEFAVEEALDELYCAAPEKFMQLRTRLAAAAKGSGDSEAARRITASRKPTTAAWAVNLLVSGGTARAALADLGERLRQAHAAMDGEAIRALTAEQRRLVEELTRTALERAGIASPSAALRDDITSTLQAAVADPEVTERLGRLTKAEQWSGFGDFGFSAAVSGPSKTREKARQPATAPKTTTKSREARAAVAAAERAKAEADAALSELQSDLARARLRREDARRRLADAEDDDEIAGGPCGGGRCGARQGRGGRRAERIAVRSCEGATASRGRTAQAGRRRTGADRRRRRLRRRQTDRQGRGRRAEGGEALSCVERRVARAR</sequence>
<proteinExistence type="predicted"/>